<accession>A0A448WWC3</accession>
<dbReference type="AlphaFoldDB" id="A0A448WWC3"/>
<evidence type="ECO:0000313" key="2">
    <source>
        <dbReference type="EMBL" id="VEL21832.1"/>
    </source>
</evidence>
<dbReference type="EMBL" id="CAAALY010053336">
    <property type="protein sequence ID" value="VEL21832.1"/>
    <property type="molecule type" value="Genomic_DNA"/>
</dbReference>
<comment type="caution">
    <text evidence="2">The sequence shown here is derived from an EMBL/GenBank/DDBJ whole genome shotgun (WGS) entry which is preliminary data.</text>
</comment>
<feature type="transmembrane region" description="Helical" evidence="1">
    <location>
        <begin position="77"/>
        <end position="97"/>
    </location>
</feature>
<gene>
    <name evidence="2" type="ORF">PXEA_LOCUS15272</name>
</gene>
<keyword evidence="1" id="KW-1133">Transmembrane helix</keyword>
<evidence type="ECO:0000256" key="1">
    <source>
        <dbReference type="SAM" id="Phobius"/>
    </source>
</evidence>
<name>A0A448WWC3_9PLAT</name>
<proteinExistence type="predicted"/>
<keyword evidence="3" id="KW-1185">Reference proteome</keyword>
<keyword evidence="1" id="KW-0812">Transmembrane</keyword>
<reference evidence="2" key="1">
    <citation type="submission" date="2018-11" db="EMBL/GenBank/DDBJ databases">
        <authorList>
            <consortium name="Pathogen Informatics"/>
        </authorList>
    </citation>
    <scope>NUCLEOTIDE SEQUENCE</scope>
</reference>
<keyword evidence="1" id="KW-0472">Membrane</keyword>
<protein>
    <submittedName>
        <fullName evidence="2">Uncharacterized protein</fullName>
    </submittedName>
</protein>
<organism evidence="2 3">
    <name type="scientific">Protopolystoma xenopodis</name>
    <dbReference type="NCBI Taxonomy" id="117903"/>
    <lineage>
        <taxon>Eukaryota</taxon>
        <taxon>Metazoa</taxon>
        <taxon>Spiralia</taxon>
        <taxon>Lophotrochozoa</taxon>
        <taxon>Platyhelminthes</taxon>
        <taxon>Monogenea</taxon>
        <taxon>Polyopisthocotylea</taxon>
        <taxon>Polystomatidea</taxon>
        <taxon>Polystomatidae</taxon>
        <taxon>Protopolystoma</taxon>
    </lineage>
</organism>
<sequence length="132" mass="14301">MIQSCLLEAKLSTGSIILPHCKQAAIWYSPEPGPELSWPISQNPAIAECLASITTVPSRLTDQPIIASTGTYPHASFLLLLLLLPLLLFLLISNFPANTDGADRASLNSRLNPSLGEAHQRRSLAHLKSYVT</sequence>
<evidence type="ECO:0000313" key="3">
    <source>
        <dbReference type="Proteomes" id="UP000784294"/>
    </source>
</evidence>
<dbReference type="Proteomes" id="UP000784294">
    <property type="component" value="Unassembled WGS sequence"/>
</dbReference>